<dbReference type="PANTHER" id="PTHR31362:SF0">
    <property type="entry name" value="EXOSTOSIN DOMAIN-CONTAINING PROTEIN-RELATED"/>
    <property type="match status" value="1"/>
</dbReference>
<dbReference type="PANTHER" id="PTHR31362">
    <property type="entry name" value="GLYCOSYLTRANSFERASE STELLO1-RELATED"/>
    <property type="match status" value="1"/>
</dbReference>
<organism evidence="1 2">
    <name type="scientific">Mytilus galloprovincialis</name>
    <name type="common">Mediterranean mussel</name>
    <dbReference type="NCBI Taxonomy" id="29158"/>
    <lineage>
        <taxon>Eukaryota</taxon>
        <taxon>Metazoa</taxon>
        <taxon>Spiralia</taxon>
        <taxon>Lophotrochozoa</taxon>
        <taxon>Mollusca</taxon>
        <taxon>Bivalvia</taxon>
        <taxon>Autobranchia</taxon>
        <taxon>Pteriomorphia</taxon>
        <taxon>Mytilida</taxon>
        <taxon>Mytiloidea</taxon>
        <taxon>Mytilidae</taxon>
        <taxon>Mytilinae</taxon>
        <taxon>Mytilus</taxon>
    </lineage>
</organism>
<evidence type="ECO:0000313" key="2">
    <source>
        <dbReference type="Proteomes" id="UP000596742"/>
    </source>
</evidence>
<sequence>MLAEAIPFNHFGRKNIGYIYAIQHKAKKIWDFDDDNIGIVDTMKFNSISTATDYAEVCTKYVTKIVNPYPYFGVNETYTWPRGFPLQLIKDNRTIPKECDLKEKKQVGIMQALANEQPDVDAIYRLTRNVPFNFSNNNKRALLIPRHSYTPFNAQATLWFSSSFDLMPLPVSVNGRVSDIWRSYIAQFFLHKKNIYLAFLPPCVFQERNPHNILKDFNAEMDLYEKSNQLIEFLSSSDASNLNSIKEVYEQLYARNYIDISDLIFIQAWEKTLSTILEKLKL</sequence>
<dbReference type="EMBL" id="UYJE01008036">
    <property type="protein sequence ID" value="VDI60458.1"/>
    <property type="molecule type" value="Genomic_DNA"/>
</dbReference>
<accession>A0A8B6G8K2</accession>
<keyword evidence="2" id="KW-1185">Reference proteome</keyword>
<evidence type="ECO:0000313" key="1">
    <source>
        <dbReference type="EMBL" id="VDI60458.1"/>
    </source>
</evidence>
<dbReference type="OrthoDB" id="408493at2759"/>
<proteinExistence type="predicted"/>
<comment type="caution">
    <text evidence="1">The sequence shown here is derived from an EMBL/GenBank/DDBJ whole genome shotgun (WGS) entry which is preliminary data.</text>
</comment>
<dbReference type="Proteomes" id="UP000596742">
    <property type="component" value="Unassembled WGS sequence"/>
</dbReference>
<protein>
    <submittedName>
        <fullName evidence="1">Uncharacterized protein</fullName>
    </submittedName>
</protein>
<reference evidence="1" key="1">
    <citation type="submission" date="2018-11" db="EMBL/GenBank/DDBJ databases">
        <authorList>
            <person name="Alioto T."/>
            <person name="Alioto T."/>
        </authorList>
    </citation>
    <scope>NUCLEOTIDE SEQUENCE</scope>
</reference>
<dbReference type="Pfam" id="PF03385">
    <property type="entry name" value="STELLO"/>
    <property type="match status" value="1"/>
</dbReference>
<dbReference type="AlphaFoldDB" id="A0A8B6G8K2"/>
<name>A0A8B6G8K2_MYTGA</name>
<gene>
    <name evidence="1" type="ORF">MGAL_10B085410</name>
</gene>
<dbReference type="InterPro" id="IPR005049">
    <property type="entry name" value="STL-like"/>
</dbReference>